<keyword evidence="7" id="KW-1185">Reference proteome</keyword>
<keyword evidence="2 5" id="KW-0812">Transmembrane</keyword>
<keyword evidence="4 5" id="KW-0472">Membrane</keyword>
<dbReference type="PANTHER" id="PTHR12714">
    <property type="entry name" value="PROTEIN-S ISOPRENYLCYSTEINE O-METHYLTRANSFERASE"/>
    <property type="match status" value="1"/>
</dbReference>
<evidence type="ECO:0000256" key="4">
    <source>
        <dbReference type="ARBA" id="ARBA00023136"/>
    </source>
</evidence>
<keyword evidence="6" id="KW-0489">Methyltransferase</keyword>
<dbReference type="AlphaFoldDB" id="A0A1G6E3I3"/>
<dbReference type="RefSeq" id="WP_092593949.1">
    <property type="nucleotide sequence ID" value="NZ_FMXN01000016.1"/>
</dbReference>
<name>A0A1G6E3I3_9GAMM</name>
<evidence type="ECO:0000256" key="5">
    <source>
        <dbReference type="SAM" id="Phobius"/>
    </source>
</evidence>
<dbReference type="PANTHER" id="PTHR12714:SF24">
    <property type="entry name" value="SLR1182 PROTEIN"/>
    <property type="match status" value="1"/>
</dbReference>
<dbReference type="STRING" id="1159017.SAMN02927930_02047"/>
<dbReference type="Proteomes" id="UP000199626">
    <property type="component" value="Unassembled WGS sequence"/>
</dbReference>
<proteinExistence type="predicted"/>
<feature type="transmembrane region" description="Helical" evidence="5">
    <location>
        <begin position="12"/>
        <end position="29"/>
    </location>
</feature>
<evidence type="ECO:0000256" key="3">
    <source>
        <dbReference type="ARBA" id="ARBA00022989"/>
    </source>
</evidence>
<dbReference type="Pfam" id="PF04191">
    <property type="entry name" value="PEMT"/>
    <property type="match status" value="1"/>
</dbReference>
<keyword evidence="3 5" id="KW-1133">Transmembrane helix</keyword>
<feature type="transmembrane region" description="Helical" evidence="5">
    <location>
        <begin position="41"/>
        <end position="60"/>
    </location>
</feature>
<protein>
    <submittedName>
        <fullName evidence="6">Protein-S-isoprenylcysteine O-methyltransferase Ste14</fullName>
    </submittedName>
</protein>
<gene>
    <name evidence="6" type="ORF">SAMN02927930_02047</name>
</gene>
<comment type="subcellular location">
    <subcellularLocation>
        <location evidence="1">Endomembrane system</location>
        <topology evidence="1">Multi-pass membrane protein</topology>
    </subcellularLocation>
</comment>
<dbReference type="GO" id="GO:0032259">
    <property type="term" value="P:methylation"/>
    <property type="evidence" value="ECO:0007669"/>
    <property type="project" value="UniProtKB-KW"/>
</dbReference>
<evidence type="ECO:0000256" key="1">
    <source>
        <dbReference type="ARBA" id="ARBA00004127"/>
    </source>
</evidence>
<keyword evidence="6" id="KW-0808">Transferase</keyword>
<feature type="transmembrane region" description="Helical" evidence="5">
    <location>
        <begin position="92"/>
        <end position="121"/>
    </location>
</feature>
<dbReference type="InterPro" id="IPR007318">
    <property type="entry name" value="Phopholipid_MeTrfase"/>
</dbReference>
<dbReference type="GO" id="GO:0012505">
    <property type="term" value="C:endomembrane system"/>
    <property type="evidence" value="ECO:0007669"/>
    <property type="project" value="UniProtKB-SubCell"/>
</dbReference>
<evidence type="ECO:0000313" key="7">
    <source>
        <dbReference type="Proteomes" id="UP000199626"/>
    </source>
</evidence>
<dbReference type="OrthoDB" id="9811969at2"/>
<dbReference type="GO" id="GO:0008168">
    <property type="term" value="F:methyltransferase activity"/>
    <property type="evidence" value="ECO:0007669"/>
    <property type="project" value="UniProtKB-KW"/>
</dbReference>
<sequence length="153" mass="17454">MASLELKIPPLLVVAIIAGLMALTAWLMPMGPWHFTDATGLALGLFIAGLLIALAGVIGFRRARTTVNPMQPETSRVLVQTGIYRFTRNPMYLGFLLMLAGYGVWLANLPALVWLIGYVLYLTQFQIIPEERWLTQKFGDEFLRYRQHVRRWF</sequence>
<dbReference type="EMBL" id="FMXN01000016">
    <property type="protein sequence ID" value="SDB52004.1"/>
    <property type="molecule type" value="Genomic_DNA"/>
</dbReference>
<evidence type="ECO:0000256" key="2">
    <source>
        <dbReference type="ARBA" id="ARBA00022692"/>
    </source>
</evidence>
<reference evidence="7" key="1">
    <citation type="submission" date="2016-10" db="EMBL/GenBank/DDBJ databases">
        <authorList>
            <person name="Varghese N."/>
            <person name="Submissions S."/>
        </authorList>
    </citation>
    <scope>NUCLEOTIDE SEQUENCE [LARGE SCALE GENOMIC DNA]</scope>
    <source>
        <strain evidence="7">CGMCC 1.10824</strain>
    </source>
</reference>
<dbReference type="Gene3D" id="1.20.120.1630">
    <property type="match status" value="1"/>
</dbReference>
<organism evidence="6 7">
    <name type="scientific">Pseudidiomarina indica</name>
    <dbReference type="NCBI Taxonomy" id="1159017"/>
    <lineage>
        <taxon>Bacteria</taxon>
        <taxon>Pseudomonadati</taxon>
        <taxon>Pseudomonadota</taxon>
        <taxon>Gammaproteobacteria</taxon>
        <taxon>Alteromonadales</taxon>
        <taxon>Idiomarinaceae</taxon>
        <taxon>Pseudidiomarina</taxon>
    </lineage>
</organism>
<evidence type="ECO:0000313" key="6">
    <source>
        <dbReference type="EMBL" id="SDB52004.1"/>
    </source>
</evidence>
<accession>A0A1G6E3I3</accession>